<keyword evidence="2" id="KW-1185">Reference proteome</keyword>
<proteinExistence type="predicted"/>
<dbReference type="EMBL" id="JAGIZA010000003">
    <property type="protein sequence ID" value="MBP0492163.1"/>
    <property type="molecule type" value="Genomic_DNA"/>
</dbReference>
<gene>
    <name evidence="1" type="ORF">J5Y10_05155</name>
</gene>
<dbReference type="RefSeq" id="WP_209371488.1">
    <property type="nucleotide sequence ID" value="NZ_JAGIZA010000003.1"/>
</dbReference>
<comment type="caution">
    <text evidence="1">The sequence shown here is derived from an EMBL/GenBank/DDBJ whole genome shotgun (WGS) entry which is preliminary data.</text>
</comment>
<dbReference type="Proteomes" id="UP000677537">
    <property type="component" value="Unassembled WGS sequence"/>
</dbReference>
<sequence>MSAADDLAGGVQALTASVRAMAADPGDQLRLLTRLSAFYPADPVEADTVGAARGAIQDAMGALCRRAALVAMARAVSDIYPASYDEAVALRDLLDGLLEAEILIAGDLADDASGDALRRLKTATARLLTDRAANLARLQTVSVRAPLPALVHAYRLYADLDRADELTAYAGAADPNFMPDEFQARGR</sequence>
<accession>A0A940S6N0</accession>
<name>A0A940S6N0_9PROT</name>
<organism evidence="1 2">
    <name type="scientific">Roseomonas indoligenes</name>
    <dbReference type="NCBI Taxonomy" id="2820811"/>
    <lineage>
        <taxon>Bacteria</taxon>
        <taxon>Pseudomonadati</taxon>
        <taxon>Pseudomonadota</taxon>
        <taxon>Alphaproteobacteria</taxon>
        <taxon>Acetobacterales</taxon>
        <taxon>Roseomonadaceae</taxon>
        <taxon>Roseomonas</taxon>
    </lineage>
</organism>
<evidence type="ECO:0000313" key="2">
    <source>
        <dbReference type="Proteomes" id="UP000677537"/>
    </source>
</evidence>
<protein>
    <submittedName>
        <fullName evidence="1">Uncharacterized protein</fullName>
    </submittedName>
</protein>
<reference evidence="1" key="1">
    <citation type="submission" date="2021-03" db="EMBL/GenBank/DDBJ databases">
        <authorList>
            <person name="So Y."/>
        </authorList>
    </citation>
    <scope>NUCLEOTIDE SEQUENCE</scope>
    <source>
        <strain evidence="1">SG15</strain>
    </source>
</reference>
<dbReference type="AlphaFoldDB" id="A0A940S6N0"/>
<evidence type="ECO:0000313" key="1">
    <source>
        <dbReference type="EMBL" id="MBP0492163.1"/>
    </source>
</evidence>